<dbReference type="CDD" id="cd07812">
    <property type="entry name" value="SRPBCC"/>
    <property type="match status" value="1"/>
</dbReference>
<protein>
    <submittedName>
        <fullName evidence="1">SRPBCC family protein</fullName>
    </submittedName>
</protein>
<dbReference type="Pfam" id="PF10604">
    <property type="entry name" value="Polyketide_cyc2"/>
    <property type="match status" value="1"/>
</dbReference>
<dbReference type="RefSeq" id="WP_200787077.1">
    <property type="nucleotide sequence ID" value="NZ_JAEDAO010000001.1"/>
</dbReference>
<reference evidence="1" key="1">
    <citation type="submission" date="2020-12" db="EMBL/GenBank/DDBJ databases">
        <title>Ramlibacter sp. nov., isolated from a freshwater alga, Cryptomonas.</title>
        <authorList>
            <person name="Kim H.M."/>
            <person name="Jeon C.O."/>
        </authorList>
    </citation>
    <scope>NUCLEOTIDE SEQUENCE</scope>
    <source>
        <strain evidence="1">CrO1</strain>
    </source>
</reference>
<dbReference type="InterPro" id="IPR023393">
    <property type="entry name" value="START-like_dom_sf"/>
</dbReference>
<dbReference type="AlphaFoldDB" id="A0A934Q0N8"/>
<dbReference type="EMBL" id="JAEDAO010000001">
    <property type="protein sequence ID" value="MBK0392127.1"/>
    <property type="molecule type" value="Genomic_DNA"/>
</dbReference>
<comment type="caution">
    <text evidence="1">The sequence shown here is derived from an EMBL/GenBank/DDBJ whole genome shotgun (WGS) entry which is preliminary data.</text>
</comment>
<accession>A0A934Q0N8</accession>
<dbReference type="Gene3D" id="3.30.530.20">
    <property type="match status" value="1"/>
</dbReference>
<dbReference type="SUPFAM" id="SSF55961">
    <property type="entry name" value="Bet v1-like"/>
    <property type="match status" value="1"/>
</dbReference>
<dbReference type="InterPro" id="IPR019587">
    <property type="entry name" value="Polyketide_cyclase/dehydratase"/>
</dbReference>
<evidence type="ECO:0000313" key="2">
    <source>
        <dbReference type="Proteomes" id="UP000617041"/>
    </source>
</evidence>
<evidence type="ECO:0000313" key="1">
    <source>
        <dbReference type="EMBL" id="MBK0392127.1"/>
    </source>
</evidence>
<keyword evidence="2" id="KW-1185">Reference proteome</keyword>
<dbReference type="Proteomes" id="UP000617041">
    <property type="component" value="Unassembled WGS sequence"/>
</dbReference>
<gene>
    <name evidence="1" type="ORF">I8E28_05955</name>
</gene>
<organism evidence="1 2">
    <name type="scientific">Ramlibacter algicola</name>
    <dbReference type="NCBI Taxonomy" id="2795217"/>
    <lineage>
        <taxon>Bacteria</taxon>
        <taxon>Pseudomonadati</taxon>
        <taxon>Pseudomonadota</taxon>
        <taxon>Betaproteobacteria</taxon>
        <taxon>Burkholderiales</taxon>
        <taxon>Comamonadaceae</taxon>
        <taxon>Ramlibacter</taxon>
    </lineage>
</organism>
<sequence length="188" mass="20059">MIGAEREIRVACSQADTWQFVQDIGNWAAQMPGYHSHQEVDADASVWTLNVDMGAFSRAVVVEVNVQRWAPPAEVDFTMKGRFEPFHGRGSFRSRPCNGGTAIALRLETEVTGSMSKVLTAMATPVLNRVADQFAANLQGALGGAATVPASPVPTAAEMPHDAASGPAAGGLLACARRLLEAWRRRAV</sequence>
<name>A0A934Q0N8_9BURK</name>
<proteinExistence type="predicted"/>